<feature type="chain" id="PRO_5032584378" evidence="1">
    <location>
        <begin position="21"/>
        <end position="190"/>
    </location>
</feature>
<reference evidence="2 3" key="2">
    <citation type="submission" date="2020-06" db="EMBL/GenBank/DDBJ databases">
        <title>Ramlibacter rhizophilus sp. nov., isolated from rhizosphere soil of national flower Mugunghwa from South Korea.</title>
        <authorList>
            <person name="Zheng-Fei Y."/>
            <person name="Huan T."/>
        </authorList>
    </citation>
    <scope>NUCLEOTIDE SEQUENCE [LARGE SCALE GENOMIC DNA]</scope>
    <source>
        <strain evidence="2 3">B156</strain>
    </source>
</reference>
<proteinExistence type="predicted"/>
<feature type="signal peptide" evidence="1">
    <location>
        <begin position="1"/>
        <end position="20"/>
    </location>
</feature>
<evidence type="ECO:0000313" key="3">
    <source>
        <dbReference type="Proteomes" id="UP000552954"/>
    </source>
</evidence>
<organism evidence="2 3">
    <name type="scientific">Ramlibacter montanisoli</name>
    <dbReference type="NCBI Taxonomy" id="2732512"/>
    <lineage>
        <taxon>Bacteria</taxon>
        <taxon>Pseudomonadati</taxon>
        <taxon>Pseudomonadota</taxon>
        <taxon>Betaproteobacteria</taxon>
        <taxon>Burkholderiales</taxon>
        <taxon>Comamonadaceae</taxon>
        <taxon>Ramlibacter</taxon>
    </lineage>
</organism>
<evidence type="ECO:0000313" key="2">
    <source>
        <dbReference type="EMBL" id="NNU42656.1"/>
    </source>
</evidence>
<dbReference type="EMBL" id="JABFCS010000001">
    <property type="protein sequence ID" value="NNU42656.1"/>
    <property type="molecule type" value="Genomic_DNA"/>
</dbReference>
<keyword evidence="3" id="KW-1185">Reference proteome</keyword>
<gene>
    <name evidence="2" type="ORF">HK415_04940</name>
</gene>
<comment type="caution">
    <text evidence="2">The sequence shown here is derived from an EMBL/GenBank/DDBJ whole genome shotgun (WGS) entry which is preliminary data.</text>
</comment>
<dbReference type="Proteomes" id="UP000552954">
    <property type="component" value="Unassembled WGS sequence"/>
</dbReference>
<dbReference type="RefSeq" id="WP_171556997.1">
    <property type="nucleotide sequence ID" value="NZ_JABFCS010000001.1"/>
</dbReference>
<evidence type="ECO:0000256" key="1">
    <source>
        <dbReference type="SAM" id="SignalP"/>
    </source>
</evidence>
<protein>
    <submittedName>
        <fullName evidence="2">Uncharacterized protein</fullName>
    </submittedName>
</protein>
<sequence length="190" mass="20598">MTFRIACLAAALACSAAASAAPLLGKDELKANKVRIEAQYDQAQIRCKHVEGHARELCNEQARGERDVQAAELQLRAEPTPANGQKLRLAKAEAAYAQALVKCKAILGAARSVCREDARAVFESAKAEAKLQQEVVAQALNSENQVRERAAQADRIAQAQFTAARERCEMLPGEARAACLTDARQRFGRP</sequence>
<accession>A0A849KAW8</accession>
<keyword evidence="1" id="KW-0732">Signal</keyword>
<dbReference type="AlphaFoldDB" id="A0A849KAW8"/>
<reference evidence="2 3" key="1">
    <citation type="submission" date="2020-05" db="EMBL/GenBank/DDBJ databases">
        <authorList>
            <person name="Khan S.A."/>
            <person name="Jeon C.O."/>
            <person name="Chun B.H."/>
        </authorList>
    </citation>
    <scope>NUCLEOTIDE SEQUENCE [LARGE SCALE GENOMIC DNA]</scope>
    <source>
        <strain evidence="2 3">B156</strain>
    </source>
</reference>
<name>A0A849KAW8_9BURK</name>